<dbReference type="EMBL" id="CM037154">
    <property type="protein sequence ID" value="KAH7860424.1"/>
    <property type="molecule type" value="Genomic_DNA"/>
</dbReference>
<evidence type="ECO:0000313" key="1">
    <source>
        <dbReference type="EMBL" id="KAH7860424.1"/>
    </source>
</evidence>
<evidence type="ECO:0000313" key="2">
    <source>
        <dbReference type="Proteomes" id="UP000828048"/>
    </source>
</evidence>
<comment type="caution">
    <text evidence="1">The sequence shown here is derived from an EMBL/GenBank/DDBJ whole genome shotgun (WGS) entry which is preliminary data.</text>
</comment>
<accession>A0ACB7Z3I9</accession>
<reference evidence="1 2" key="1">
    <citation type="journal article" date="2021" name="Hortic Res">
        <title>High-quality reference genome and annotation aids understanding of berry development for evergreen blueberry (Vaccinium darrowii).</title>
        <authorList>
            <person name="Yu J."/>
            <person name="Hulse-Kemp A.M."/>
            <person name="Babiker E."/>
            <person name="Staton M."/>
        </authorList>
    </citation>
    <scope>NUCLEOTIDE SEQUENCE [LARGE SCALE GENOMIC DNA]</scope>
    <source>
        <strain evidence="2">cv. NJ 8807/NJ 8810</strain>
        <tissue evidence="1">Young leaf</tissue>
    </source>
</reference>
<gene>
    <name evidence="1" type="ORF">Vadar_013228</name>
</gene>
<sequence>MDDQLLDAICECLVSSSSTEGTIIVREGNPVTEMFFLIRGRLESSTTNEGRTIMPRPGDFCREELLAWALLPKSTTKLPSLTRTVHPLVEVEAFAMRVEDLKFAAWQRYKRKRLTKCLTAIESFAEKGTRQEKEQYGSPASSSSSQTKLNLGFTILADASSSAVASTGGKNTQIPKRTK</sequence>
<protein>
    <submittedName>
        <fullName evidence="1">Uncharacterized protein</fullName>
    </submittedName>
</protein>
<organism evidence="1 2">
    <name type="scientific">Vaccinium darrowii</name>
    <dbReference type="NCBI Taxonomy" id="229202"/>
    <lineage>
        <taxon>Eukaryota</taxon>
        <taxon>Viridiplantae</taxon>
        <taxon>Streptophyta</taxon>
        <taxon>Embryophyta</taxon>
        <taxon>Tracheophyta</taxon>
        <taxon>Spermatophyta</taxon>
        <taxon>Magnoliopsida</taxon>
        <taxon>eudicotyledons</taxon>
        <taxon>Gunneridae</taxon>
        <taxon>Pentapetalae</taxon>
        <taxon>asterids</taxon>
        <taxon>Ericales</taxon>
        <taxon>Ericaceae</taxon>
        <taxon>Vaccinioideae</taxon>
        <taxon>Vaccinieae</taxon>
        <taxon>Vaccinium</taxon>
    </lineage>
</organism>
<keyword evidence="2" id="KW-1185">Reference proteome</keyword>
<proteinExistence type="predicted"/>
<dbReference type="Proteomes" id="UP000828048">
    <property type="component" value="Chromosome 4"/>
</dbReference>
<name>A0ACB7Z3I9_9ERIC</name>